<name>A0A3B1CV65_9ZZZZ</name>
<evidence type="ECO:0000313" key="2">
    <source>
        <dbReference type="EMBL" id="VAX20567.1"/>
    </source>
</evidence>
<dbReference type="InterPro" id="IPR010496">
    <property type="entry name" value="AL/BT2_dom"/>
</dbReference>
<reference evidence="2" key="1">
    <citation type="submission" date="2018-06" db="EMBL/GenBank/DDBJ databases">
        <authorList>
            <person name="Zhirakovskaya E."/>
        </authorList>
    </citation>
    <scope>NUCLEOTIDE SEQUENCE</scope>
</reference>
<protein>
    <recommendedName>
        <fullName evidence="1">3-keto-alpha-glucoside-1,2-lyase/3-keto-2-hydroxy-glucal hydratase domain-containing protein</fullName>
    </recommendedName>
</protein>
<dbReference type="PROSITE" id="PS51257">
    <property type="entry name" value="PROKAR_LIPOPROTEIN"/>
    <property type="match status" value="1"/>
</dbReference>
<proteinExistence type="predicted"/>
<evidence type="ECO:0000259" key="1">
    <source>
        <dbReference type="Pfam" id="PF06439"/>
    </source>
</evidence>
<dbReference type="EMBL" id="UOGD01000171">
    <property type="protein sequence ID" value="VAX20567.1"/>
    <property type="molecule type" value="Genomic_DNA"/>
</dbReference>
<dbReference type="GO" id="GO:0016787">
    <property type="term" value="F:hydrolase activity"/>
    <property type="evidence" value="ECO:0007669"/>
    <property type="project" value="InterPro"/>
</dbReference>
<dbReference type="Gene3D" id="2.60.120.560">
    <property type="entry name" value="Exo-inulinase, domain 1"/>
    <property type="match status" value="1"/>
</dbReference>
<feature type="domain" description="3-keto-alpha-glucoside-1,2-lyase/3-keto-2-hydroxy-glucal hydratase" evidence="1">
    <location>
        <begin position="36"/>
        <end position="200"/>
    </location>
</feature>
<accession>A0A3B1CV65</accession>
<organism evidence="2">
    <name type="scientific">hydrothermal vent metagenome</name>
    <dbReference type="NCBI Taxonomy" id="652676"/>
    <lineage>
        <taxon>unclassified sequences</taxon>
        <taxon>metagenomes</taxon>
        <taxon>ecological metagenomes</taxon>
    </lineage>
</organism>
<dbReference type="AlphaFoldDB" id="A0A3B1CV65"/>
<dbReference type="Pfam" id="PF06439">
    <property type="entry name" value="3keto-disac_hyd"/>
    <property type="match status" value="1"/>
</dbReference>
<gene>
    <name evidence="2" type="ORF">MNBD_IGNAVI01-502</name>
</gene>
<sequence length="209" mass="23549">MKKFTLVFALAAMLISCSQQNKQTEAKNNSQVAKSEWIPLFNGKNLDNWFVRGKAKWDVRDGIMTGKGGMGHIYTNAVATDFVVKGTFKISDNGNSGLYFRANPPKDNPDGWPVGYEAQIDNHQDAHTGWLWKPGKPTAKAKALITKDNEWFTMKVKMVGDKMEIWVNGQLMTEYTDSDYKKGHFAIQGHNPGQTIEIKELAYKDLSKK</sequence>